<reference evidence="2 3" key="1">
    <citation type="journal article" date="2018" name="IMA Fungus">
        <title>IMA Genome-F 9: Draft genome sequence of Annulohypoxylon stygium, Aspergillus mulundensis, Berkeleyomyces basicola (syn. Thielaviopsis basicola), Ceratocystis smalleyi, two Cercospora beticola strains, Coleophoma cylindrospora, Fusarium fracticaudum, Phialophora cf. hyalina, and Morchella septimelata.</title>
        <authorList>
            <person name="Wingfield B.D."/>
            <person name="Bills G.F."/>
            <person name="Dong Y."/>
            <person name="Huang W."/>
            <person name="Nel W.J."/>
            <person name="Swalarsk-Parry B.S."/>
            <person name="Vaghefi N."/>
            <person name="Wilken P.M."/>
            <person name="An Z."/>
            <person name="de Beer Z.W."/>
            <person name="De Vos L."/>
            <person name="Chen L."/>
            <person name="Duong T.A."/>
            <person name="Gao Y."/>
            <person name="Hammerbacher A."/>
            <person name="Kikkert J.R."/>
            <person name="Li Y."/>
            <person name="Li H."/>
            <person name="Li K."/>
            <person name="Li Q."/>
            <person name="Liu X."/>
            <person name="Ma X."/>
            <person name="Naidoo K."/>
            <person name="Pethybridge S.J."/>
            <person name="Sun J."/>
            <person name="Steenkamp E.T."/>
            <person name="van der Nest M.A."/>
            <person name="van Wyk S."/>
            <person name="Wingfield M.J."/>
            <person name="Xiong C."/>
            <person name="Yue Q."/>
            <person name="Zhang X."/>
        </authorList>
    </citation>
    <scope>NUCLEOTIDE SEQUENCE [LARGE SCALE GENOMIC DNA]</scope>
    <source>
        <strain evidence="2 3">BP 5553</strain>
    </source>
</reference>
<dbReference type="PANTHER" id="PTHR43433">
    <property type="entry name" value="HYDROLASE, ALPHA/BETA FOLD FAMILY PROTEIN"/>
    <property type="match status" value="1"/>
</dbReference>
<dbReference type="InterPro" id="IPR000073">
    <property type="entry name" value="AB_hydrolase_1"/>
</dbReference>
<comment type="caution">
    <text evidence="2">The sequence shown here is derived from an EMBL/GenBank/DDBJ whole genome shotgun (WGS) entry which is preliminary data.</text>
</comment>
<dbReference type="InterPro" id="IPR050471">
    <property type="entry name" value="AB_hydrolase"/>
</dbReference>
<feature type="domain" description="AB hydrolase-1" evidence="1">
    <location>
        <begin position="50"/>
        <end position="184"/>
    </location>
</feature>
<name>A0A370TSM2_9HELO</name>
<evidence type="ECO:0000313" key="2">
    <source>
        <dbReference type="EMBL" id="RDL38535.1"/>
    </source>
</evidence>
<accession>A0A370TSM2</accession>
<dbReference type="PANTHER" id="PTHR43433:SF10">
    <property type="entry name" value="AB HYDROLASE-1 DOMAIN-CONTAINING PROTEIN"/>
    <property type="match status" value="1"/>
</dbReference>
<gene>
    <name evidence="2" type="ORF">BP5553_02875</name>
</gene>
<dbReference type="GeneID" id="43595724"/>
<evidence type="ECO:0000313" key="3">
    <source>
        <dbReference type="Proteomes" id="UP000254866"/>
    </source>
</evidence>
<protein>
    <recommendedName>
        <fullName evidence="1">AB hydrolase-1 domain-containing protein</fullName>
    </recommendedName>
</protein>
<dbReference type="InterPro" id="IPR029058">
    <property type="entry name" value="AB_hydrolase_fold"/>
</dbReference>
<dbReference type="AlphaFoldDB" id="A0A370TSM2"/>
<dbReference type="RefSeq" id="XP_031871191.1">
    <property type="nucleotide sequence ID" value="XM_032011498.1"/>
</dbReference>
<dbReference type="Gene3D" id="3.40.50.1820">
    <property type="entry name" value="alpha/beta hydrolase"/>
    <property type="match status" value="1"/>
</dbReference>
<dbReference type="SUPFAM" id="SSF53474">
    <property type="entry name" value="alpha/beta-Hydrolases"/>
    <property type="match status" value="1"/>
</dbReference>
<dbReference type="OrthoDB" id="294702at2759"/>
<dbReference type="STRING" id="2656787.A0A370TSM2"/>
<dbReference type="Proteomes" id="UP000254866">
    <property type="component" value="Unassembled WGS sequence"/>
</dbReference>
<sequence>MALTSPTDQAIAIVATLKFHQIFTIPATDTHAQLKVTYAIIGPPIGTDVPTILFCSGMFASRQIGISWNHLAEKYGVRVIFVDRPGLGGSTPVPLSQRISVFLETVPLLLEHLQISHVSLASHSAGTIYALNILIRYPSILPPKNPSLTFFCPWVHHSHSGIVSLQLASLLPNALFNTLDGFIGFGLNSAKPSLSASSNSLLSLASLFKSQKATEKTMMQKAEAERLCLDTFGVGLDVKAEIDRLVFQYVFAETTKGSNDEARLCLKNVEDSCGWVACEDYMEVVEDLAQLWEERVGEGAEKLRVKVLFGAEDGRIGDKGKKYFEGCWAEERCGKGIEVECITTVGTDHDTTIDPTKGYVGSMLAAAKESRS</sequence>
<dbReference type="EMBL" id="NPIC01000002">
    <property type="protein sequence ID" value="RDL38535.1"/>
    <property type="molecule type" value="Genomic_DNA"/>
</dbReference>
<organism evidence="2 3">
    <name type="scientific">Venustampulla echinocandica</name>
    <dbReference type="NCBI Taxonomy" id="2656787"/>
    <lineage>
        <taxon>Eukaryota</taxon>
        <taxon>Fungi</taxon>
        <taxon>Dikarya</taxon>
        <taxon>Ascomycota</taxon>
        <taxon>Pezizomycotina</taxon>
        <taxon>Leotiomycetes</taxon>
        <taxon>Helotiales</taxon>
        <taxon>Pleuroascaceae</taxon>
        <taxon>Venustampulla</taxon>
    </lineage>
</organism>
<proteinExistence type="predicted"/>
<dbReference type="Pfam" id="PF00561">
    <property type="entry name" value="Abhydrolase_1"/>
    <property type="match status" value="1"/>
</dbReference>
<evidence type="ECO:0000259" key="1">
    <source>
        <dbReference type="Pfam" id="PF00561"/>
    </source>
</evidence>
<keyword evidence="3" id="KW-1185">Reference proteome</keyword>